<keyword evidence="1 2" id="KW-0238">DNA-binding</keyword>
<dbReference type="InterPro" id="IPR012340">
    <property type="entry name" value="NA-bd_OB-fold"/>
</dbReference>
<comment type="caution">
    <text evidence="4">The sequence shown here is derived from an EMBL/GenBank/DDBJ whole genome shotgun (WGS) entry which is preliminary data.</text>
</comment>
<evidence type="ECO:0000313" key="5">
    <source>
        <dbReference type="Proteomes" id="UP000318331"/>
    </source>
</evidence>
<dbReference type="EMBL" id="VFPN01000003">
    <property type="protein sequence ID" value="TQM61447.1"/>
    <property type="molecule type" value="Genomic_DNA"/>
</dbReference>
<evidence type="ECO:0000256" key="1">
    <source>
        <dbReference type="ARBA" id="ARBA00023125"/>
    </source>
</evidence>
<dbReference type="InterPro" id="IPR000424">
    <property type="entry name" value="Primosome_PriB/ssb"/>
</dbReference>
<dbReference type="Pfam" id="PF00436">
    <property type="entry name" value="SSB"/>
    <property type="match status" value="1"/>
</dbReference>
<name>A0A543HSY2_9MICO</name>
<feature type="compositionally biased region" description="Basic and acidic residues" evidence="3">
    <location>
        <begin position="165"/>
        <end position="176"/>
    </location>
</feature>
<dbReference type="RefSeq" id="WP_141918557.1">
    <property type="nucleotide sequence ID" value="NZ_BAAAYS010000006.1"/>
</dbReference>
<dbReference type="OrthoDB" id="4427276at2"/>
<feature type="compositionally biased region" description="Low complexity" evidence="3">
    <location>
        <begin position="133"/>
        <end position="145"/>
    </location>
</feature>
<proteinExistence type="predicted"/>
<protein>
    <submittedName>
        <fullName evidence="4">Single-strand DNA-binding protein</fullName>
    </submittedName>
</protein>
<dbReference type="Proteomes" id="UP000318331">
    <property type="component" value="Unassembled WGS sequence"/>
</dbReference>
<sequence>MTDMMTVSGVVATEPRHLTTHEGLAITSFRLASAQRRYNRQSGTWIDGETNWYTVTSFRQTAINVAGSVHKGDRVILRGKLRVRPWQSSEKSGISVEIEAESIGHDLLWGTTAFHRTLLTSTSDRADAEARESAASGPSEGSPAGMRSGWALPGSTGNALASEEDGVHAEEVAVPF</sequence>
<accession>A0A543HSY2</accession>
<dbReference type="GO" id="GO:0003697">
    <property type="term" value="F:single-stranded DNA binding"/>
    <property type="evidence" value="ECO:0007669"/>
    <property type="project" value="InterPro"/>
</dbReference>
<keyword evidence="5" id="KW-1185">Reference proteome</keyword>
<evidence type="ECO:0000256" key="2">
    <source>
        <dbReference type="PROSITE-ProRule" id="PRU00252"/>
    </source>
</evidence>
<feature type="region of interest" description="Disordered" evidence="3">
    <location>
        <begin position="124"/>
        <end position="176"/>
    </location>
</feature>
<dbReference type="AlphaFoldDB" id="A0A543HSY2"/>
<dbReference type="Gene3D" id="2.40.50.140">
    <property type="entry name" value="Nucleic acid-binding proteins"/>
    <property type="match status" value="1"/>
</dbReference>
<dbReference type="SUPFAM" id="SSF50249">
    <property type="entry name" value="Nucleic acid-binding proteins"/>
    <property type="match status" value="1"/>
</dbReference>
<dbReference type="PROSITE" id="PS50935">
    <property type="entry name" value="SSB"/>
    <property type="match status" value="1"/>
</dbReference>
<organism evidence="4 5">
    <name type="scientific">Klugiella xanthotipulae</name>
    <dbReference type="NCBI Taxonomy" id="244735"/>
    <lineage>
        <taxon>Bacteria</taxon>
        <taxon>Bacillati</taxon>
        <taxon>Actinomycetota</taxon>
        <taxon>Actinomycetes</taxon>
        <taxon>Micrococcales</taxon>
        <taxon>Microbacteriaceae</taxon>
        <taxon>Klugiella</taxon>
    </lineage>
</organism>
<reference evidence="4 5" key="1">
    <citation type="submission" date="2019-06" db="EMBL/GenBank/DDBJ databases">
        <title>Sequencing the genomes of 1000 actinobacteria strains.</title>
        <authorList>
            <person name="Klenk H.-P."/>
        </authorList>
    </citation>
    <scope>NUCLEOTIDE SEQUENCE [LARGE SCALE GENOMIC DNA]</scope>
    <source>
        <strain evidence="4 5">DSM 18031</strain>
    </source>
</reference>
<evidence type="ECO:0000256" key="3">
    <source>
        <dbReference type="SAM" id="MobiDB-lite"/>
    </source>
</evidence>
<gene>
    <name evidence="4" type="ORF">FB466_2401</name>
</gene>
<dbReference type="CDD" id="cd04496">
    <property type="entry name" value="SSB_OBF"/>
    <property type="match status" value="1"/>
</dbReference>
<evidence type="ECO:0000313" key="4">
    <source>
        <dbReference type="EMBL" id="TQM61447.1"/>
    </source>
</evidence>